<protein>
    <submittedName>
        <fullName evidence="1">Uncharacterized protein</fullName>
    </submittedName>
</protein>
<dbReference type="AlphaFoldDB" id="A0A225VIB9"/>
<dbReference type="OrthoDB" id="10608022at2759"/>
<proteinExistence type="predicted"/>
<dbReference type="EMBL" id="NBNE01005056">
    <property type="protein sequence ID" value="OWZ04260.1"/>
    <property type="molecule type" value="Genomic_DNA"/>
</dbReference>
<reference evidence="2" key="1">
    <citation type="submission" date="2017-03" db="EMBL/GenBank/DDBJ databases">
        <title>Phytopthora megakarya and P. palmivora, two closely related causual agents of cacao black pod achieved similar genome size and gene model numbers by different mechanisms.</title>
        <authorList>
            <person name="Ali S."/>
            <person name="Shao J."/>
            <person name="Larry D.J."/>
            <person name="Kronmiller B."/>
            <person name="Shen D."/>
            <person name="Strem M.D."/>
            <person name="Melnick R.L."/>
            <person name="Guiltinan M.J."/>
            <person name="Tyler B.M."/>
            <person name="Meinhardt L.W."/>
            <person name="Bailey B.A."/>
        </authorList>
    </citation>
    <scope>NUCLEOTIDE SEQUENCE [LARGE SCALE GENOMIC DNA]</scope>
    <source>
        <strain evidence="2">zdho120</strain>
    </source>
</reference>
<comment type="caution">
    <text evidence="1">The sequence shown here is derived from an EMBL/GenBank/DDBJ whole genome shotgun (WGS) entry which is preliminary data.</text>
</comment>
<evidence type="ECO:0000313" key="2">
    <source>
        <dbReference type="Proteomes" id="UP000198211"/>
    </source>
</evidence>
<dbReference type="Proteomes" id="UP000198211">
    <property type="component" value="Unassembled WGS sequence"/>
</dbReference>
<name>A0A225VIB9_9STRA</name>
<gene>
    <name evidence="1" type="ORF">PHMEG_00023864</name>
</gene>
<organism evidence="1 2">
    <name type="scientific">Phytophthora megakarya</name>
    <dbReference type="NCBI Taxonomy" id="4795"/>
    <lineage>
        <taxon>Eukaryota</taxon>
        <taxon>Sar</taxon>
        <taxon>Stramenopiles</taxon>
        <taxon>Oomycota</taxon>
        <taxon>Peronosporomycetes</taxon>
        <taxon>Peronosporales</taxon>
        <taxon>Peronosporaceae</taxon>
        <taxon>Phytophthora</taxon>
    </lineage>
</organism>
<evidence type="ECO:0000313" key="1">
    <source>
        <dbReference type="EMBL" id="OWZ04260.1"/>
    </source>
</evidence>
<sequence length="165" mass="19098">MSFAIYERKHWNLRDTVKRFFTRMTARLGKIKYTKERLRFQLALEHLRTVWFKYNKECADRADNLREGGVSSWPHVALVCWSRLSAANCDYAEPDTPSIHHRWLTRSANWCAEAALVDMSESCLEVLGPRIVPDSSLALEDIDTSWDRAFRGADEDEAMEEGKVG</sequence>
<keyword evidence="2" id="KW-1185">Reference proteome</keyword>
<accession>A0A225VIB9</accession>